<evidence type="ECO:0000256" key="6">
    <source>
        <dbReference type="ARBA" id="ARBA00023242"/>
    </source>
</evidence>
<dbReference type="GO" id="GO:0005664">
    <property type="term" value="C:nuclear origin of replication recognition complex"/>
    <property type="evidence" value="ECO:0007669"/>
    <property type="project" value="TreeGrafter"/>
</dbReference>
<feature type="compositionally biased region" description="Basic residues" evidence="7">
    <location>
        <begin position="373"/>
        <end position="384"/>
    </location>
</feature>
<evidence type="ECO:0000313" key="12">
    <source>
        <dbReference type="Proteomes" id="UP000274922"/>
    </source>
</evidence>
<keyword evidence="5" id="KW-0067">ATP-binding</keyword>
<reference evidence="12" key="1">
    <citation type="journal article" date="2018" name="Nat. Microbiol.">
        <title>Leveraging single-cell genomics to expand the fungal tree of life.</title>
        <authorList>
            <person name="Ahrendt S.R."/>
            <person name="Quandt C.A."/>
            <person name="Ciobanu D."/>
            <person name="Clum A."/>
            <person name="Salamov A."/>
            <person name="Andreopoulos B."/>
            <person name="Cheng J.F."/>
            <person name="Woyke T."/>
            <person name="Pelin A."/>
            <person name="Henrissat B."/>
            <person name="Reynolds N.K."/>
            <person name="Benny G.L."/>
            <person name="Smith M.E."/>
            <person name="James T.Y."/>
            <person name="Grigoriev I.V."/>
        </authorList>
    </citation>
    <scope>NUCLEOTIDE SEQUENCE [LARGE SCALE GENOMIC DNA]</scope>
    <source>
        <strain evidence="12">ATCC 52028</strain>
    </source>
</reference>
<evidence type="ECO:0000256" key="7">
    <source>
        <dbReference type="SAM" id="MobiDB-lite"/>
    </source>
</evidence>
<dbReference type="InterPro" id="IPR047088">
    <property type="entry name" value="ORC5_C"/>
</dbReference>
<evidence type="ECO:0000256" key="4">
    <source>
        <dbReference type="ARBA" id="ARBA00022741"/>
    </source>
</evidence>
<dbReference type="Proteomes" id="UP000274922">
    <property type="component" value="Unassembled WGS sequence"/>
</dbReference>
<dbReference type="GO" id="GO:0003688">
    <property type="term" value="F:DNA replication origin binding"/>
    <property type="evidence" value="ECO:0007669"/>
    <property type="project" value="TreeGrafter"/>
</dbReference>
<keyword evidence="4" id="KW-0547">Nucleotide-binding</keyword>
<accession>A0A4P9XBX9</accession>
<comment type="subcellular location">
    <subcellularLocation>
        <location evidence="1">Nucleus</location>
    </subcellularLocation>
</comment>
<feature type="region of interest" description="Disordered" evidence="7">
    <location>
        <begin position="1"/>
        <end position="25"/>
    </location>
</feature>
<keyword evidence="3" id="KW-0235">DNA replication</keyword>
<dbReference type="EMBL" id="ML014132">
    <property type="protein sequence ID" value="RKP02944.1"/>
    <property type="molecule type" value="Genomic_DNA"/>
</dbReference>
<feature type="compositionally biased region" description="Low complexity" evidence="7">
    <location>
        <begin position="10"/>
        <end position="19"/>
    </location>
</feature>
<organism evidence="11 12">
    <name type="scientific">Caulochytrium protostelioides</name>
    <dbReference type="NCBI Taxonomy" id="1555241"/>
    <lineage>
        <taxon>Eukaryota</taxon>
        <taxon>Fungi</taxon>
        <taxon>Fungi incertae sedis</taxon>
        <taxon>Chytridiomycota</taxon>
        <taxon>Chytridiomycota incertae sedis</taxon>
        <taxon>Chytridiomycetes</taxon>
        <taxon>Caulochytriales</taxon>
        <taxon>Caulochytriaceae</taxon>
        <taxon>Caulochytrium</taxon>
    </lineage>
</organism>
<dbReference type="CDD" id="cd00009">
    <property type="entry name" value="AAA"/>
    <property type="match status" value="1"/>
</dbReference>
<feature type="compositionally biased region" description="Basic and acidic residues" evidence="7">
    <location>
        <begin position="354"/>
        <end position="365"/>
    </location>
</feature>
<dbReference type="STRING" id="1555241.A0A4P9XBX9"/>
<dbReference type="InterPro" id="IPR027417">
    <property type="entry name" value="P-loop_NTPase"/>
</dbReference>
<dbReference type="SUPFAM" id="SSF52540">
    <property type="entry name" value="P-loop containing nucleoside triphosphate hydrolases"/>
    <property type="match status" value="1"/>
</dbReference>
<dbReference type="Pfam" id="PF14630">
    <property type="entry name" value="ORC5_C"/>
    <property type="match status" value="1"/>
</dbReference>
<dbReference type="InterPro" id="IPR048866">
    <property type="entry name" value="ORC5_lid"/>
</dbReference>
<dbReference type="Pfam" id="PF21639">
    <property type="entry name" value="ORC5_lid"/>
    <property type="match status" value="1"/>
</dbReference>
<evidence type="ECO:0000256" key="3">
    <source>
        <dbReference type="ARBA" id="ARBA00022705"/>
    </source>
</evidence>
<dbReference type="OrthoDB" id="365981at2759"/>
<evidence type="ECO:0000259" key="8">
    <source>
        <dbReference type="Pfam" id="PF13191"/>
    </source>
</evidence>
<evidence type="ECO:0008006" key="13">
    <source>
        <dbReference type="Google" id="ProtNLM"/>
    </source>
</evidence>
<dbReference type="PANTHER" id="PTHR12705">
    <property type="entry name" value="ORIGIN RECOGNITION COMPLEX SUBUNIT 5"/>
    <property type="match status" value="1"/>
</dbReference>
<feature type="domain" description="Origin recognition complex subunit 5 C-terminal" evidence="9">
    <location>
        <begin position="329"/>
        <end position="525"/>
    </location>
</feature>
<proteinExistence type="inferred from homology"/>
<comment type="similarity">
    <text evidence="2">Belongs to the ORC5 family.</text>
</comment>
<feature type="domain" description="ORC5 lid" evidence="10">
    <location>
        <begin position="227"/>
        <end position="280"/>
    </location>
</feature>
<dbReference type="PANTHER" id="PTHR12705:SF0">
    <property type="entry name" value="ORIGIN RECOGNITION COMPLEX SUBUNIT 5"/>
    <property type="match status" value="1"/>
</dbReference>
<gene>
    <name evidence="11" type="ORF">CXG81DRAFT_24441</name>
</gene>
<evidence type="ECO:0000256" key="2">
    <source>
        <dbReference type="ARBA" id="ARBA00006269"/>
    </source>
</evidence>
<dbReference type="AlphaFoldDB" id="A0A4P9XBX9"/>
<feature type="region of interest" description="Disordered" evidence="7">
    <location>
        <begin position="354"/>
        <end position="394"/>
    </location>
</feature>
<dbReference type="GO" id="GO:0006270">
    <property type="term" value="P:DNA replication initiation"/>
    <property type="evidence" value="ECO:0007669"/>
    <property type="project" value="TreeGrafter"/>
</dbReference>
<dbReference type="Gene3D" id="3.40.50.300">
    <property type="entry name" value="P-loop containing nucleotide triphosphate hydrolases"/>
    <property type="match status" value="1"/>
</dbReference>
<feature type="domain" description="Orc1-like AAA ATPase" evidence="8">
    <location>
        <begin position="29"/>
        <end position="163"/>
    </location>
</feature>
<dbReference type="InterPro" id="IPR041664">
    <property type="entry name" value="AAA_16"/>
</dbReference>
<keyword evidence="12" id="KW-1185">Reference proteome</keyword>
<dbReference type="InterPro" id="IPR020796">
    <property type="entry name" value="ORC5"/>
</dbReference>
<evidence type="ECO:0000259" key="9">
    <source>
        <dbReference type="Pfam" id="PF14630"/>
    </source>
</evidence>
<evidence type="ECO:0000256" key="1">
    <source>
        <dbReference type="ARBA" id="ARBA00004123"/>
    </source>
</evidence>
<keyword evidence="6" id="KW-0539">Nucleus</keyword>
<sequence>MDAPSDAMLPSAAATAAGPATPPPPCDLFPGREAEINTLTQLAQLPAPKTIFVTGPPASGKTAVCRAVFPEPRHPHVDAARLHVPRLLFESTLDALVGHTLTAENGYAPAYRCETMADWIFLLGRLHAENRLMPGASGASEPQRFIVVDNAHLLRNFPDVLTPLLRASGREALPLSLVFVTHLPWSRFMAFSPDVTPLIVPFTAYTAEQRLAIMARDCPPGEDPEFYTWFLHILHDVFCVPCTDLNELRYLASLLFPQLQACIASGAATREPSDRPKLFRHLGACQHAAGERLWTRELSRTEWAQLAPAATGAAEMAAPVSTGRRLLPLPYDTKFLLLAAYLASANPPKLDAHFYTRSGPEDGARPRALTGRGRGRGRGSRGGRGRGGTDAARGAGDHAAVAAAAAAAASTLAQMAPHARGPRAFPLERLLAIFHAIVPARGTKRGVAGGVRSSAGAVSTHAQVALLIALRLLLRAGGGGGGTGPGAAVGGAALRLDDVRLKCNVPYELAREVSASVSFDLDIYLVDG</sequence>
<dbReference type="Pfam" id="PF13191">
    <property type="entry name" value="AAA_16"/>
    <property type="match status" value="1"/>
</dbReference>
<name>A0A4P9XBX9_9FUNG</name>
<evidence type="ECO:0000313" key="11">
    <source>
        <dbReference type="EMBL" id="RKP02944.1"/>
    </source>
</evidence>
<evidence type="ECO:0000259" key="10">
    <source>
        <dbReference type="Pfam" id="PF21639"/>
    </source>
</evidence>
<protein>
    <recommendedName>
        <fullName evidence="13">Orc1-like AAA ATPase domain-containing protein</fullName>
    </recommendedName>
</protein>
<evidence type="ECO:0000256" key="5">
    <source>
        <dbReference type="ARBA" id="ARBA00022840"/>
    </source>
</evidence>